<accession>A0A0F9XCK8</accession>
<evidence type="ECO:0000256" key="1">
    <source>
        <dbReference type="SAM" id="MobiDB-lite"/>
    </source>
</evidence>
<organism evidence="2 3">
    <name type="scientific">Trichoderma harzianum</name>
    <name type="common">Hypocrea lixii</name>
    <dbReference type="NCBI Taxonomy" id="5544"/>
    <lineage>
        <taxon>Eukaryota</taxon>
        <taxon>Fungi</taxon>
        <taxon>Dikarya</taxon>
        <taxon>Ascomycota</taxon>
        <taxon>Pezizomycotina</taxon>
        <taxon>Sordariomycetes</taxon>
        <taxon>Hypocreomycetidae</taxon>
        <taxon>Hypocreales</taxon>
        <taxon>Hypocreaceae</taxon>
        <taxon>Trichoderma</taxon>
    </lineage>
</organism>
<feature type="compositionally biased region" description="Low complexity" evidence="1">
    <location>
        <begin position="171"/>
        <end position="182"/>
    </location>
</feature>
<dbReference type="Proteomes" id="UP000034112">
    <property type="component" value="Unassembled WGS sequence"/>
</dbReference>
<evidence type="ECO:0000313" key="2">
    <source>
        <dbReference type="EMBL" id="KKO98417.1"/>
    </source>
</evidence>
<dbReference type="OMA" id="WEDEGCV"/>
<evidence type="ECO:0000313" key="3">
    <source>
        <dbReference type="Proteomes" id="UP000034112"/>
    </source>
</evidence>
<dbReference type="OrthoDB" id="3902588at2759"/>
<protein>
    <submittedName>
        <fullName evidence="2">Uncharacterized protein</fullName>
    </submittedName>
</protein>
<reference evidence="3" key="1">
    <citation type="journal article" date="2015" name="Genome Announc.">
        <title>Draft whole-genome sequence of the biocontrol agent Trichoderma harzianum T6776.</title>
        <authorList>
            <person name="Baroncelli R."/>
            <person name="Piaggeschi G."/>
            <person name="Fiorini L."/>
            <person name="Bertolini E."/>
            <person name="Zapparata A."/>
            <person name="Pe M.E."/>
            <person name="Sarrocco S."/>
            <person name="Vannacci G."/>
        </authorList>
    </citation>
    <scope>NUCLEOTIDE SEQUENCE [LARGE SCALE GENOMIC DNA]</scope>
    <source>
        <strain evidence="3">T6776</strain>
    </source>
</reference>
<feature type="region of interest" description="Disordered" evidence="1">
    <location>
        <begin position="373"/>
        <end position="393"/>
    </location>
</feature>
<feature type="region of interest" description="Disordered" evidence="1">
    <location>
        <begin position="169"/>
        <end position="190"/>
    </location>
</feature>
<sequence length="747" mass="81575">MPNKRNLVFQSGDGSDPVVASPRPASLPQPRRHDTGTCIDVFTVPAAGLALTRGRPDCGCEAARPLSTSAGLGSGASSFFVPANKLSSPLFIFSPLIARGAAAMWDVIWTDPDIKLVGEHRARKEKKEAHQKEVKSQPRRRSASTASSRWSTDSPFAIFRSRGAKKANTLSSNAQMASSASSGVESPIIASPNRSPISNMFDQGSCRSSGRISTSFLDRLNGIDSPLNTSPLIPERSVDDRGKLPLHLATEDSLFSPLTIEPISIAGSASDDLTESEKMKSLMQIFGQSPKMTEAADDGSFLPKKAPVAPDTSADRPLTPLLASEKQKQPTPRSPAIPIPLVNSLLRPADSSVEMPTTPNNPEAWTLVEGWERPTPKPSDASSPCPLLRESPDSTVDEIDYSRLPQNGVGMNKSFRWLRLAVVEMANTSVPDILSRLQSFWKGVAKKDVSFLLTNSPEVEEQRRWMLSTMIHMDQVPAINGPLQPRQETPLTARMILSIYDSAATVAYLAALEHQKQIYHVSQLSIPKRELFANVHVISVSQVSPADFPVAPRVYESVHSLTLPSLCPSATLPGILNNVYKCLKKKGFLRLVLIDPLPRAGTMGRKLKTWIEEHLLRNLAKQTKCMSPSTAFPPLLAEAGLRGDGSTLTTTKFYAVPSSATDTDPDMIRDVMQAENEAKAQVRSLVGRMLWIEAWGSHVTASKWWWDDPACVAECLELGTFWEYHTVKGVKEDYKVKTVQKSTGIGE</sequence>
<feature type="compositionally biased region" description="Basic and acidic residues" evidence="1">
    <location>
        <begin position="120"/>
        <end position="136"/>
    </location>
</feature>
<feature type="region of interest" description="Disordered" evidence="1">
    <location>
        <begin position="291"/>
        <end position="317"/>
    </location>
</feature>
<name>A0A0F9XCK8_TRIHA</name>
<gene>
    <name evidence="2" type="ORF">THAR02_09474</name>
</gene>
<proteinExistence type="predicted"/>
<dbReference type="EMBL" id="JOKZ01000422">
    <property type="protein sequence ID" value="KKO98417.1"/>
    <property type="molecule type" value="Genomic_DNA"/>
</dbReference>
<comment type="caution">
    <text evidence="2">The sequence shown here is derived from an EMBL/GenBank/DDBJ whole genome shotgun (WGS) entry which is preliminary data.</text>
</comment>
<feature type="region of interest" description="Disordered" evidence="1">
    <location>
        <begin position="1"/>
        <end position="32"/>
    </location>
</feature>
<feature type="region of interest" description="Disordered" evidence="1">
    <location>
        <begin position="120"/>
        <end position="149"/>
    </location>
</feature>
<dbReference type="AlphaFoldDB" id="A0A0F9XCK8"/>